<proteinExistence type="predicted"/>
<reference evidence="1" key="1">
    <citation type="submission" date="2022-11" db="EMBL/GenBank/DDBJ databases">
        <title>Role of the vibriolysin VemA secreted by the emergent pathogen Vibrio europaeus in the colonization of Manila clam mucus.</title>
        <authorList>
            <person name="Martinez C."/>
            <person name="Rodriguez S."/>
            <person name="Vences A."/>
            <person name="Barja J.L."/>
            <person name="Toranzo A.E."/>
            <person name="Dubert J."/>
        </authorList>
    </citation>
    <scope>NUCLEOTIDE SEQUENCE</scope>
    <source>
        <strain evidence="1">3454</strain>
    </source>
</reference>
<accession>A0ABT5GMY5</accession>
<gene>
    <name evidence="1" type="ORF">OPW20_00940</name>
</gene>
<evidence type="ECO:0000313" key="1">
    <source>
        <dbReference type="EMBL" id="MDC5738605.1"/>
    </source>
</evidence>
<dbReference type="EMBL" id="JAPFIT010000005">
    <property type="protein sequence ID" value="MDC5738605.1"/>
    <property type="molecule type" value="Genomic_DNA"/>
</dbReference>
<dbReference type="Proteomes" id="UP001150001">
    <property type="component" value="Unassembled WGS sequence"/>
</dbReference>
<sequence length="127" mass="13668">MTFGTDFEKAMAKADSDIESSFASPFKLQLKSGESLDLKAIFDSVLDIKPTSSRKSNSPILCEQGALTVLNQRVDDSLVEGATVETPIGKRTVYDVYYPDATTSILQLAIYTTPGKGANHGGFIRTG</sequence>
<protein>
    <submittedName>
        <fullName evidence="1">Uncharacterized protein</fullName>
    </submittedName>
</protein>
<name>A0ABT5GMY5_9VIBR</name>
<comment type="caution">
    <text evidence="1">The sequence shown here is derived from an EMBL/GenBank/DDBJ whole genome shotgun (WGS) entry which is preliminary data.</text>
</comment>
<dbReference type="RefSeq" id="WP_272236632.1">
    <property type="nucleotide sequence ID" value="NZ_JAPFIQ010000013.1"/>
</dbReference>
<evidence type="ECO:0000313" key="2">
    <source>
        <dbReference type="Proteomes" id="UP001150001"/>
    </source>
</evidence>
<keyword evidence="2" id="KW-1185">Reference proteome</keyword>
<organism evidence="1 2">
    <name type="scientific">Vibrio europaeus</name>
    <dbReference type="NCBI Taxonomy" id="300876"/>
    <lineage>
        <taxon>Bacteria</taxon>
        <taxon>Pseudomonadati</taxon>
        <taxon>Pseudomonadota</taxon>
        <taxon>Gammaproteobacteria</taxon>
        <taxon>Vibrionales</taxon>
        <taxon>Vibrionaceae</taxon>
        <taxon>Vibrio</taxon>
        <taxon>Vibrio oreintalis group</taxon>
    </lineage>
</organism>